<dbReference type="Gene3D" id="3.60.15.10">
    <property type="entry name" value="Ribonuclease Z/Hydroxyacylglutathione hydrolase-like"/>
    <property type="match status" value="1"/>
</dbReference>
<dbReference type="SUPFAM" id="SSF56281">
    <property type="entry name" value="Metallo-hydrolase/oxidoreductase"/>
    <property type="match status" value="1"/>
</dbReference>
<organism evidence="1">
    <name type="scientific">marine sediment metagenome</name>
    <dbReference type="NCBI Taxonomy" id="412755"/>
    <lineage>
        <taxon>unclassified sequences</taxon>
        <taxon>metagenomes</taxon>
        <taxon>ecological metagenomes</taxon>
    </lineage>
</organism>
<dbReference type="Pfam" id="PF13483">
    <property type="entry name" value="Lactamase_B_3"/>
    <property type="match status" value="1"/>
</dbReference>
<feature type="non-terminal residue" evidence="1">
    <location>
        <position position="1"/>
    </location>
</feature>
<comment type="caution">
    <text evidence="1">The sequence shown here is derived from an EMBL/GenBank/DDBJ whole genome shotgun (WGS) entry which is preliminary data.</text>
</comment>
<gene>
    <name evidence="1" type="ORF">S01H4_49108</name>
</gene>
<dbReference type="InterPro" id="IPR036866">
    <property type="entry name" value="RibonucZ/Hydroxyglut_hydro"/>
</dbReference>
<dbReference type="AlphaFoldDB" id="X1CKL2"/>
<dbReference type="EMBL" id="BART01027741">
    <property type="protein sequence ID" value="GAG96758.1"/>
    <property type="molecule type" value="Genomic_DNA"/>
</dbReference>
<sequence>NRLQSPTHDVQITWIRHASFLIQLGGKYHILVDPVLEQWDGLAGRLSKYTAIEAVNAKSPLVVEDLSSVFISENPDGNATVIVAISHDHLDHLNFRTLEKLPESTRFYVPHGVENKFSSRFLNVIGMDWYTQDTTGDLAIHFLPANHGSGCI</sequence>
<accession>X1CKL2</accession>
<proteinExistence type="predicted"/>
<protein>
    <recommendedName>
        <fullName evidence="2">Metallo-beta-lactamase domain-containing protein</fullName>
    </recommendedName>
</protein>
<reference evidence="1" key="1">
    <citation type="journal article" date="2014" name="Front. Microbiol.">
        <title>High frequency of phylogenetically diverse reductive dehalogenase-homologous genes in deep subseafloor sedimentary metagenomes.</title>
        <authorList>
            <person name="Kawai M."/>
            <person name="Futagami T."/>
            <person name="Toyoda A."/>
            <person name="Takaki Y."/>
            <person name="Nishi S."/>
            <person name="Hori S."/>
            <person name="Arai W."/>
            <person name="Tsubouchi T."/>
            <person name="Morono Y."/>
            <person name="Uchiyama I."/>
            <person name="Ito T."/>
            <person name="Fujiyama A."/>
            <person name="Inagaki F."/>
            <person name="Takami H."/>
        </authorList>
    </citation>
    <scope>NUCLEOTIDE SEQUENCE</scope>
    <source>
        <strain evidence="1">Expedition CK06-06</strain>
    </source>
</reference>
<evidence type="ECO:0008006" key="2">
    <source>
        <dbReference type="Google" id="ProtNLM"/>
    </source>
</evidence>
<dbReference type="PANTHER" id="PTHR15032:SF4">
    <property type="entry name" value="N-ACYL-PHOSPHATIDYLETHANOLAMINE-HYDROLYZING PHOSPHOLIPASE D"/>
    <property type="match status" value="1"/>
</dbReference>
<evidence type="ECO:0000313" key="1">
    <source>
        <dbReference type="EMBL" id="GAG96758.1"/>
    </source>
</evidence>
<dbReference type="PANTHER" id="PTHR15032">
    <property type="entry name" value="N-ACYL-PHOSPHATIDYLETHANOLAMINE-HYDROLYZING PHOSPHOLIPASE D"/>
    <property type="match status" value="1"/>
</dbReference>
<name>X1CKL2_9ZZZZ</name>
<dbReference type="GO" id="GO:0005737">
    <property type="term" value="C:cytoplasm"/>
    <property type="evidence" value="ECO:0007669"/>
    <property type="project" value="TreeGrafter"/>
</dbReference>